<evidence type="ECO:0000313" key="1">
    <source>
        <dbReference type="EMBL" id="KAJ7993645.1"/>
    </source>
</evidence>
<evidence type="ECO:0000313" key="2">
    <source>
        <dbReference type="Proteomes" id="UP001157502"/>
    </source>
</evidence>
<proteinExistence type="predicted"/>
<name>A0ACC2FR03_DALPE</name>
<dbReference type="EMBL" id="CM055750">
    <property type="protein sequence ID" value="KAJ7993645.1"/>
    <property type="molecule type" value="Genomic_DNA"/>
</dbReference>
<keyword evidence="2" id="KW-1185">Reference proteome</keyword>
<organism evidence="1 2">
    <name type="scientific">Dallia pectoralis</name>
    <name type="common">Alaska blackfish</name>
    <dbReference type="NCBI Taxonomy" id="75939"/>
    <lineage>
        <taxon>Eukaryota</taxon>
        <taxon>Metazoa</taxon>
        <taxon>Chordata</taxon>
        <taxon>Craniata</taxon>
        <taxon>Vertebrata</taxon>
        <taxon>Euteleostomi</taxon>
        <taxon>Actinopterygii</taxon>
        <taxon>Neopterygii</taxon>
        <taxon>Teleostei</taxon>
        <taxon>Protacanthopterygii</taxon>
        <taxon>Esociformes</taxon>
        <taxon>Umbridae</taxon>
        <taxon>Dallia</taxon>
    </lineage>
</organism>
<dbReference type="Proteomes" id="UP001157502">
    <property type="component" value="Chromosome 23"/>
</dbReference>
<reference evidence="1" key="1">
    <citation type="submission" date="2021-05" db="EMBL/GenBank/DDBJ databases">
        <authorList>
            <person name="Pan Q."/>
            <person name="Jouanno E."/>
            <person name="Zahm M."/>
            <person name="Klopp C."/>
            <person name="Cabau C."/>
            <person name="Louis A."/>
            <person name="Berthelot C."/>
            <person name="Parey E."/>
            <person name="Roest Crollius H."/>
            <person name="Montfort J."/>
            <person name="Robinson-Rechavi M."/>
            <person name="Bouchez O."/>
            <person name="Lampietro C."/>
            <person name="Lopez Roques C."/>
            <person name="Donnadieu C."/>
            <person name="Postlethwait J."/>
            <person name="Bobe J."/>
            <person name="Dillon D."/>
            <person name="Chandos A."/>
            <person name="von Hippel F."/>
            <person name="Guiguen Y."/>
        </authorList>
    </citation>
    <scope>NUCLEOTIDE SEQUENCE</scope>
    <source>
        <strain evidence="1">YG-Jan2019</strain>
    </source>
</reference>
<accession>A0ACC2FR03</accession>
<sequence>MEMLRMRRTAVPQVMQWLSGQAHRHLLLSDREAFKITVQATHFAIVRACTQT</sequence>
<protein>
    <submittedName>
        <fullName evidence="1">Uncharacterized protein</fullName>
    </submittedName>
</protein>
<gene>
    <name evidence="1" type="ORF">DPEC_G00256800</name>
</gene>
<comment type="caution">
    <text evidence="1">The sequence shown here is derived from an EMBL/GenBank/DDBJ whole genome shotgun (WGS) entry which is preliminary data.</text>
</comment>